<comment type="caution">
    <text evidence="2">The sequence shown here is derived from an EMBL/GenBank/DDBJ whole genome shotgun (WGS) entry which is preliminary data.</text>
</comment>
<protein>
    <recommendedName>
        <fullName evidence="4">Fe-S protein YdhL (DUF1289 family)</fullName>
    </recommendedName>
</protein>
<dbReference type="PANTHER" id="PTHR35175:SF2">
    <property type="entry name" value="DUF1289 DOMAIN-CONTAINING PROTEIN"/>
    <property type="match status" value="1"/>
</dbReference>
<dbReference type="InterPro" id="IPR010710">
    <property type="entry name" value="DUF1289"/>
</dbReference>
<name>A0A4R6WZ64_9PROT</name>
<accession>A0A4R6WZ64</accession>
<gene>
    <name evidence="2" type="ORF">A8950_0028</name>
</gene>
<dbReference type="EMBL" id="SNYW01000001">
    <property type="protein sequence ID" value="TDQ86337.1"/>
    <property type="molecule type" value="Genomic_DNA"/>
</dbReference>
<dbReference type="AlphaFoldDB" id="A0A4R6WZ64"/>
<proteinExistence type="predicted"/>
<feature type="region of interest" description="Disordered" evidence="1">
    <location>
        <begin position="1"/>
        <end position="26"/>
    </location>
</feature>
<evidence type="ECO:0000256" key="1">
    <source>
        <dbReference type="SAM" id="MobiDB-lite"/>
    </source>
</evidence>
<dbReference type="RefSeq" id="WP_243735478.1">
    <property type="nucleotide sequence ID" value="NZ_SNYW01000001.1"/>
</dbReference>
<evidence type="ECO:0000313" key="2">
    <source>
        <dbReference type="EMBL" id="TDQ86337.1"/>
    </source>
</evidence>
<keyword evidence="3" id="KW-1185">Reference proteome</keyword>
<evidence type="ECO:0008006" key="4">
    <source>
        <dbReference type="Google" id="ProtNLM"/>
    </source>
</evidence>
<sequence>MSDHDPARMGQMEARRLMRQQMSREERRAERLRLLNSGPPSPCISVCQMDPLTGYCVGCTRTIDEIRDWIISTPDERHAILKKIAERRAAK</sequence>
<evidence type="ECO:0000313" key="3">
    <source>
        <dbReference type="Proteomes" id="UP000295783"/>
    </source>
</evidence>
<reference evidence="2 3" key="1">
    <citation type="submission" date="2019-03" db="EMBL/GenBank/DDBJ databases">
        <title>Genomic Encyclopedia of Type Strains, Phase III (KMG-III): the genomes of soil and plant-associated and newly described type strains.</title>
        <authorList>
            <person name="Whitman W."/>
        </authorList>
    </citation>
    <scope>NUCLEOTIDE SEQUENCE [LARGE SCALE GENOMIC DNA]</scope>
    <source>
        <strain evidence="2 3">CGMCC 1.7660</strain>
    </source>
</reference>
<dbReference type="PANTHER" id="PTHR35175">
    <property type="entry name" value="DUF1289 DOMAIN-CONTAINING PROTEIN"/>
    <property type="match status" value="1"/>
</dbReference>
<dbReference type="Proteomes" id="UP000295783">
    <property type="component" value="Unassembled WGS sequence"/>
</dbReference>
<dbReference type="Pfam" id="PF06945">
    <property type="entry name" value="DUF1289"/>
    <property type="match status" value="1"/>
</dbReference>
<organism evidence="2 3">
    <name type="scientific">Dongia mobilis</name>
    <dbReference type="NCBI Taxonomy" id="578943"/>
    <lineage>
        <taxon>Bacteria</taxon>
        <taxon>Pseudomonadati</taxon>
        <taxon>Pseudomonadota</taxon>
        <taxon>Alphaproteobacteria</taxon>
        <taxon>Rhodospirillales</taxon>
        <taxon>Dongiaceae</taxon>
        <taxon>Dongia</taxon>
    </lineage>
</organism>